<accession>A0A699XYU7</accession>
<organism evidence="1">
    <name type="scientific">Tanacetum cinerariifolium</name>
    <name type="common">Dalmatian daisy</name>
    <name type="synonym">Chrysanthemum cinerariifolium</name>
    <dbReference type="NCBI Taxonomy" id="118510"/>
    <lineage>
        <taxon>Eukaryota</taxon>
        <taxon>Viridiplantae</taxon>
        <taxon>Streptophyta</taxon>
        <taxon>Embryophyta</taxon>
        <taxon>Tracheophyta</taxon>
        <taxon>Spermatophyta</taxon>
        <taxon>Magnoliopsida</taxon>
        <taxon>eudicotyledons</taxon>
        <taxon>Gunneridae</taxon>
        <taxon>Pentapetalae</taxon>
        <taxon>asterids</taxon>
        <taxon>campanulids</taxon>
        <taxon>Asterales</taxon>
        <taxon>Asteraceae</taxon>
        <taxon>Asteroideae</taxon>
        <taxon>Anthemideae</taxon>
        <taxon>Anthemidinae</taxon>
        <taxon>Tanacetum</taxon>
    </lineage>
</organism>
<dbReference type="EMBL" id="BKCJ011883977">
    <property type="protein sequence ID" value="GFD60884.1"/>
    <property type="molecule type" value="Genomic_DNA"/>
</dbReference>
<name>A0A699XYU7_TANCI</name>
<evidence type="ECO:0000313" key="1">
    <source>
        <dbReference type="EMBL" id="GFD60884.1"/>
    </source>
</evidence>
<gene>
    <name evidence="1" type="ORF">Tci_932853</name>
</gene>
<protein>
    <submittedName>
        <fullName evidence="1">Uncharacterized protein</fullName>
    </submittedName>
</protein>
<feature type="non-terminal residue" evidence="1">
    <location>
        <position position="1"/>
    </location>
</feature>
<dbReference type="AlphaFoldDB" id="A0A699XYU7"/>
<comment type="caution">
    <text evidence="1">The sequence shown here is derived from an EMBL/GenBank/DDBJ whole genome shotgun (WGS) entry which is preliminary data.</text>
</comment>
<sequence length="74" mass="8427">ARKPDSRTLEQYEYGTAGRPDGYGNARGYRGCCARRLHGSIRALRHWRFGQPALRFRVRPVVAPATTQRAESPR</sequence>
<reference evidence="1" key="1">
    <citation type="journal article" date="2019" name="Sci. Rep.">
        <title>Draft genome of Tanacetum cinerariifolium, the natural source of mosquito coil.</title>
        <authorList>
            <person name="Yamashiro T."/>
            <person name="Shiraishi A."/>
            <person name="Satake H."/>
            <person name="Nakayama K."/>
        </authorList>
    </citation>
    <scope>NUCLEOTIDE SEQUENCE</scope>
</reference>
<proteinExistence type="predicted"/>